<dbReference type="RefSeq" id="WP_081870565.1">
    <property type="nucleotide sequence ID" value="NZ_CP086612.1"/>
</dbReference>
<dbReference type="EMBL" id="WUML01000031">
    <property type="protein sequence ID" value="MXO02762.1"/>
    <property type="molecule type" value="Genomic_DNA"/>
</dbReference>
<sequence length="60" mass="6515">MRGCQRQIIDIAKALGKQVVAEGVETVTELHALRELGCSYGQGFLFGRPARASDLRVSPD</sequence>
<dbReference type="PANTHER" id="PTHR33121">
    <property type="entry name" value="CYCLIC DI-GMP PHOSPHODIESTERASE PDEF"/>
    <property type="match status" value="1"/>
</dbReference>
<evidence type="ECO:0000313" key="3">
    <source>
        <dbReference type="Proteomes" id="UP000440304"/>
    </source>
</evidence>
<protein>
    <submittedName>
        <fullName evidence="2">EAL domain-containing protein</fullName>
    </submittedName>
</protein>
<dbReference type="GO" id="GO:0071111">
    <property type="term" value="F:cyclic-guanylate-specific phosphodiesterase activity"/>
    <property type="evidence" value="ECO:0007669"/>
    <property type="project" value="InterPro"/>
</dbReference>
<dbReference type="Gene3D" id="3.20.20.450">
    <property type="entry name" value="EAL domain"/>
    <property type="match status" value="1"/>
</dbReference>
<name>A0A6N8THQ1_SHIZO</name>
<evidence type="ECO:0000259" key="1">
    <source>
        <dbReference type="PROSITE" id="PS50883"/>
    </source>
</evidence>
<dbReference type="InterPro" id="IPR001633">
    <property type="entry name" value="EAL_dom"/>
</dbReference>
<accession>A0A6N8THQ1</accession>
<feature type="domain" description="EAL" evidence="1">
    <location>
        <begin position="1"/>
        <end position="60"/>
    </location>
</feature>
<dbReference type="InterPro" id="IPR035919">
    <property type="entry name" value="EAL_sf"/>
</dbReference>
<dbReference type="OrthoDB" id="9814202at2"/>
<dbReference type="PANTHER" id="PTHR33121:SF70">
    <property type="entry name" value="SIGNALING PROTEIN YKOW"/>
    <property type="match status" value="1"/>
</dbReference>
<gene>
    <name evidence="2" type="ORF">GR156_20840</name>
</gene>
<dbReference type="Pfam" id="PF00563">
    <property type="entry name" value="EAL"/>
    <property type="match status" value="1"/>
</dbReference>
<organism evidence="2 3">
    <name type="scientific">Shinella zoogloeoides</name>
    <name type="common">Crabtreella saccharophila</name>
    <dbReference type="NCBI Taxonomy" id="352475"/>
    <lineage>
        <taxon>Bacteria</taxon>
        <taxon>Pseudomonadati</taxon>
        <taxon>Pseudomonadota</taxon>
        <taxon>Alphaproteobacteria</taxon>
        <taxon>Hyphomicrobiales</taxon>
        <taxon>Rhizobiaceae</taxon>
        <taxon>Shinella</taxon>
    </lineage>
</organism>
<evidence type="ECO:0000313" key="2">
    <source>
        <dbReference type="EMBL" id="MXO02762.1"/>
    </source>
</evidence>
<proteinExistence type="predicted"/>
<dbReference type="SUPFAM" id="SSF141868">
    <property type="entry name" value="EAL domain-like"/>
    <property type="match status" value="1"/>
</dbReference>
<dbReference type="InterPro" id="IPR050706">
    <property type="entry name" value="Cyclic-di-GMP_PDE-like"/>
</dbReference>
<dbReference type="PROSITE" id="PS50883">
    <property type="entry name" value="EAL"/>
    <property type="match status" value="1"/>
</dbReference>
<reference evidence="2 3" key="1">
    <citation type="submission" date="2019-12" db="EMBL/GenBank/DDBJ databases">
        <title>Shinella granuli gen. nov., sp. nov., and proposal of the reclassification of Zoogloea ramigera ATCC 19623 as Shinella zoogloeoides sp. nov.</title>
        <authorList>
            <person name="Gao J."/>
        </authorList>
    </citation>
    <scope>NUCLEOTIDE SEQUENCE [LARGE SCALE GENOMIC DNA]</scope>
    <source>
        <strain evidence="2 3">DSM 287</strain>
    </source>
</reference>
<dbReference type="AlphaFoldDB" id="A0A6N8THQ1"/>
<dbReference type="Proteomes" id="UP000440304">
    <property type="component" value="Unassembled WGS sequence"/>
</dbReference>
<comment type="caution">
    <text evidence="2">The sequence shown here is derived from an EMBL/GenBank/DDBJ whole genome shotgun (WGS) entry which is preliminary data.</text>
</comment>